<protein>
    <submittedName>
        <fullName evidence="2">Helix-turn-helix domain-containing protein</fullName>
    </submittedName>
</protein>
<proteinExistence type="predicted"/>
<feature type="compositionally biased region" description="Basic and acidic residues" evidence="1">
    <location>
        <begin position="25"/>
        <end position="37"/>
    </location>
</feature>
<dbReference type="InterPro" id="IPR036390">
    <property type="entry name" value="WH_DNA-bd_sf"/>
</dbReference>
<comment type="caution">
    <text evidence="2">The sequence shown here is derived from an EMBL/GenBank/DDBJ whole genome shotgun (WGS) entry which is preliminary data.</text>
</comment>
<feature type="region of interest" description="Disordered" evidence="1">
    <location>
        <begin position="1"/>
        <end position="38"/>
    </location>
</feature>
<reference evidence="2" key="1">
    <citation type="submission" date="2022-06" db="EMBL/GenBank/DDBJ databases">
        <title>Aeoliella straminimaris, a novel planctomycete from sediments.</title>
        <authorList>
            <person name="Vitorino I.R."/>
            <person name="Lage O.M."/>
        </authorList>
    </citation>
    <scope>NUCLEOTIDE SEQUENCE</scope>
    <source>
        <strain evidence="2">ICT_H6.2</strain>
    </source>
</reference>
<evidence type="ECO:0000256" key="1">
    <source>
        <dbReference type="SAM" id="MobiDB-lite"/>
    </source>
</evidence>
<dbReference type="AlphaFoldDB" id="A0A9X2FD49"/>
<dbReference type="EMBL" id="JAMXLR010000062">
    <property type="protein sequence ID" value="MCO6045907.1"/>
    <property type="molecule type" value="Genomic_DNA"/>
</dbReference>
<evidence type="ECO:0000313" key="3">
    <source>
        <dbReference type="Proteomes" id="UP001155241"/>
    </source>
</evidence>
<dbReference type="Pfam" id="PF13730">
    <property type="entry name" value="HTH_36"/>
    <property type="match status" value="1"/>
</dbReference>
<dbReference type="Gene3D" id="1.10.10.10">
    <property type="entry name" value="Winged helix-like DNA-binding domain superfamily/Winged helix DNA-binding domain"/>
    <property type="match status" value="1"/>
</dbReference>
<feature type="region of interest" description="Disordered" evidence="1">
    <location>
        <begin position="122"/>
        <end position="141"/>
    </location>
</feature>
<dbReference type="InterPro" id="IPR036388">
    <property type="entry name" value="WH-like_DNA-bd_sf"/>
</dbReference>
<gene>
    <name evidence="2" type="ORF">NG895_18565</name>
</gene>
<evidence type="ECO:0000313" key="2">
    <source>
        <dbReference type="EMBL" id="MCO6045907.1"/>
    </source>
</evidence>
<organism evidence="2 3">
    <name type="scientific">Aeoliella straminimaris</name>
    <dbReference type="NCBI Taxonomy" id="2954799"/>
    <lineage>
        <taxon>Bacteria</taxon>
        <taxon>Pseudomonadati</taxon>
        <taxon>Planctomycetota</taxon>
        <taxon>Planctomycetia</taxon>
        <taxon>Pirellulales</taxon>
        <taxon>Lacipirellulaceae</taxon>
        <taxon>Aeoliella</taxon>
    </lineage>
</organism>
<accession>A0A9X2FD49</accession>
<dbReference type="RefSeq" id="WP_252854023.1">
    <property type="nucleotide sequence ID" value="NZ_JAMXLR010000062.1"/>
</dbReference>
<name>A0A9X2FD49_9BACT</name>
<sequence length="141" mass="15313">MPQSEPGRLAPLPPPMHSPKPKSGQRGENRKPTDRRTTAGRFAVLNEFVDCSLAGLTKSELLVWLVLYRDTRSGAARTAQSDIARRSGVSIRSVQTAIAKLVTRGLLKCVHRGGLNIGPSRYRVLPSRSDETPGPLTKEGS</sequence>
<dbReference type="Proteomes" id="UP001155241">
    <property type="component" value="Unassembled WGS sequence"/>
</dbReference>
<dbReference type="SUPFAM" id="SSF46785">
    <property type="entry name" value="Winged helix' DNA-binding domain"/>
    <property type="match status" value="1"/>
</dbReference>
<keyword evidence="3" id="KW-1185">Reference proteome</keyword>